<reference evidence="1 2" key="1">
    <citation type="submission" date="2018-08" db="EMBL/GenBank/DDBJ databases">
        <title>Genome analysis of the thermophilic bacterium of the candidate phylum Aminicenantes from deep subsurface aquifer revealed its physiology and ecological role.</title>
        <authorList>
            <person name="Kadnikov V.V."/>
            <person name="Mardanov A.V."/>
            <person name="Beletsky A.V."/>
            <person name="Karnachuk O.V."/>
            <person name="Ravin N.V."/>
        </authorList>
    </citation>
    <scope>NUCLEOTIDE SEQUENCE [LARGE SCALE GENOMIC DNA]</scope>
    <source>
        <strain evidence="1">BY38</strain>
    </source>
</reference>
<evidence type="ECO:0000313" key="1">
    <source>
        <dbReference type="EMBL" id="RFT15812.1"/>
    </source>
</evidence>
<protein>
    <submittedName>
        <fullName evidence="1">Cob(I)alamin adenosyltransferase</fullName>
    </submittedName>
</protein>
<dbReference type="CDD" id="cd00561">
    <property type="entry name" value="CobA_ACA"/>
    <property type="match status" value="1"/>
</dbReference>
<evidence type="ECO:0000313" key="2">
    <source>
        <dbReference type="Proteomes" id="UP000257323"/>
    </source>
</evidence>
<proteinExistence type="predicted"/>
<organism evidence="1 2">
    <name type="scientific">Candidatus Saccharicenans subterraneus</name>
    <dbReference type="NCBI Taxonomy" id="2508984"/>
    <lineage>
        <taxon>Bacteria</taxon>
        <taxon>Candidatus Aminicenantota</taxon>
        <taxon>Candidatus Aminicenantia</taxon>
        <taxon>Candidatus Aminicenantales</taxon>
        <taxon>Candidatus Saccharicenantaceae</taxon>
        <taxon>Candidatus Saccharicenans</taxon>
    </lineage>
</organism>
<dbReference type="PIRSF" id="PIRSF015617">
    <property type="entry name" value="Adensltrnsf_CobA"/>
    <property type="match status" value="1"/>
</dbReference>
<dbReference type="SUPFAM" id="SSF52540">
    <property type="entry name" value="P-loop containing nucleoside triphosphate hydrolases"/>
    <property type="match status" value="1"/>
</dbReference>
<dbReference type="GO" id="GO:0005524">
    <property type="term" value="F:ATP binding"/>
    <property type="evidence" value="ECO:0007669"/>
    <property type="project" value="InterPro"/>
</dbReference>
<sequence length="189" mass="21187">MKSNKKSDEPERKPGSFRGYVQVYTGEGKGKTTAALGLALRAAGHGFRTYFGQFLKGQPSGEILAARKLSPLITIEQFGRKKFLKVTEDFEEEDYRLAEAGLKKCLKAMLSGEYLIVVLDEVNVAINLGLLPEKKVLEFLDRKPEEVEVVLTGRYAPESILARADLVTEMVCRKHYYDKGVRARKGVEK</sequence>
<accession>A0A3E2BMF4</accession>
<name>A0A3E2BMF4_9BACT</name>
<dbReference type="EMBL" id="QUAH01000006">
    <property type="protein sequence ID" value="RFT15812.1"/>
    <property type="molecule type" value="Genomic_DNA"/>
</dbReference>
<dbReference type="Gene3D" id="3.40.50.300">
    <property type="entry name" value="P-loop containing nucleotide triphosphate hydrolases"/>
    <property type="match status" value="1"/>
</dbReference>
<keyword evidence="1" id="KW-0808">Transferase</keyword>
<dbReference type="GO" id="GO:0009236">
    <property type="term" value="P:cobalamin biosynthetic process"/>
    <property type="evidence" value="ECO:0007669"/>
    <property type="project" value="InterPro"/>
</dbReference>
<dbReference type="GO" id="GO:0008817">
    <property type="term" value="F:corrinoid adenosyltransferase activity"/>
    <property type="evidence" value="ECO:0007669"/>
    <property type="project" value="InterPro"/>
</dbReference>
<gene>
    <name evidence="1" type="ORF">OP8BY_2210</name>
</gene>
<dbReference type="Proteomes" id="UP000257323">
    <property type="component" value="Unassembled WGS sequence"/>
</dbReference>
<comment type="caution">
    <text evidence="1">The sequence shown here is derived from an EMBL/GenBank/DDBJ whole genome shotgun (WGS) entry which is preliminary data.</text>
</comment>
<dbReference type="Pfam" id="PF02572">
    <property type="entry name" value="CobA_CobO_BtuR"/>
    <property type="match status" value="1"/>
</dbReference>
<dbReference type="InterPro" id="IPR027417">
    <property type="entry name" value="P-loop_NTPase"/>
</dbReference>
<dbReference type="AlphaFoldDB" id="A0A3E2BMF4"/>
<dbReference type="InterPro" id="IPR003724">
    <property type="entry name" value="CblAdoTrfase_CobA"/>
</dbReference>
<dbReference type="PANTHER" id="PTHR46638:SF1">
    <property type="entry name" value="CORRINOID ADENOSYLTRANSFERASE"/>
    <property type="match status" value="1"/>
</dbReference>
<dbReference type="PANTHER" id="PTHR46638">
    <property type="entry name" value="CORRINOID ADENOSYLTRANSFERASE"/>
    <property type="match status" value="1"/>
</dbReference>